<evidence type="ECO:0000313" key="1">
    <source>
        <dbReference type="EMBL" id="KAH9715178.1"/>
    </source>
</evidence>
<proteinExistence type="predicted"/>
<comment type="caution">
    <text evidence="1">The sequence shown here is derived from an EMBL/GenBank/DDBJ whole genome shotgun (WGS) entry which is preliminary data.</text>
</comment>
<reference evidence="2" key="1">
    <citation type="journal article" date="2023" name="Hortic. Res.">
        <title>A chromosome-level phased genome enabling allele-level studies in sweet orange: a case study on citrus Huanglongbing tolerance.</title>
        <authorList>
            <person name="Wu B."/>
            <person name="Yu Q."/>
            <person name="Deng Z."/>
            <person name="Duan Y."/>
            <person name="Luo F."/>
            <person name="Gmitter F. Jr."/>
        </authorList>
    </citation>
    <scope>NUCLEOTIDE SEQUENCE [LARGE SCALE GENOMIC DNA]</scope>
    <source>
        <strain evidence="2">cv. Valencia</strain>
    </source>
</reference>
<keyword evidence="2" id="KW-1185">Reference proteome</keyword>
<protein>
    <submittedName>
        <fullName evidence="1">Ribonuclease H protein</fullName>
    </submittedName>
</protein>
<organism evidence="1 2">
    <name type="scientific">Citrus sinensis</name>
    <name type="common">Sweet orange</name>
    <name type="synonym">Citrus aurantium var. sinensis</name>
    <dbReference type="NCBI Taxonomy" id="2711"/>
    <lineage>
        <taxon>Eukaryota</taxon>
        <taxon>Viridiplantae</taxon>
        <taxon>Streptophyta</taxon>
        <taxon>Embryophyta</taxon>
        <taxon>Tracheophyta</taxon>
        <taxon>Spermatophyta</taxon>
        <taxon>Magnoliopsida</taxon>
        <taxon>eudicotyledons</taxon>
        <taxon>Gunneridae</taxon>
        <taxon>Pentapetalae</taxon>
        <taxon>rosids</taxon>
        <taxon>malvids</taxon>
        <taxon>Sapindales</taxon>
        <taxon>Rutaceae</taxon>
        <taxon>Aurantioideae</taxon>
        <taxon>Citrus</taxon>
    </lineage>
</organism>
<gene>
    <name evidence="1" type="ORF">KPL71_020947</name>
</gene>
<name>A0ACB8JC51_CITSI</name>
<dbReference type="Proteomes" id="UP000829398">
    <property type="component" value="Chromosome 7"/>
</dbReference>
<evidence type="ECO:0000313" key="2">
    <source>
        <dbReference type="Proteomes" id="UP000829398"/>
    </source>
</evidence>
<accession>A0ACB8JC51</accession>
<dbReference type="EMBL" id="CM039176">
    <property type="protein sequence ID" value="KAH9715178.1"/>
    <property type="molecule type" value="Genomic_DNA"/>
</dbReference>
<sequence length="461" mass="52540">MPLLHSRVSKATYHGILEKVERKLNGWSAKFLSLAGRITLTQSVLQALPIYSMQTTRLPTAIITKIEQHCRRFIWSGNSEVKKLHLINGLGLKNLTLMNEALLMKLGWGLLVNSNSYWAQVLCSKYGFDPNTMSTSLPTKYGSYLWKAIGRIWPKVLQGLRWNVRDGKRILAPIPEAILHDWVVDAISVDGSWNWGRFGFLLPHNVVLMIAAIKPPSPDSEADQFYWGSSNSGMFTARTAYNLLLGNLVQDEEVRWKSIWKWRGPHRIRTFLWLAAKDRIKCKAELYRRHIGVDMICMRCGYAAEDTAHALRDCATSRRIWNMLLTGHETADFFTLPTRDWIFANIQGMGNHGSNQEWSCIFGVAIWCIWVARNHMVRDIRVRAEEIIRTCEAFQSDRGLRVQKMFGWLPPRWPYYKLNSDGARKGSGLASAGGLIRDATGRWHGGFCMNIGICSVTIAEL</sequence>